<gene>
    <name evidence="3" type="ORF">BLA13014_04579</name>
</gene>
<dbReference type="RefSeq" id="WP_175024175.1">
    <property type="nucleotide sequence ID" value="NZ_CABVQC010000033.1"/>
</dbReference>
<dbReference type="InterPro" id="IPR040782">
    <property type="entry name" value="KfrB"/>
</dbReference>
<dbReference type="Pfam" id="PF18790">
    <property type="entry name" value="KfrB"/>
    <property type="match status" value="1"/>
</dbReference>
<protein>
    <recommendedName>
        <fullName evidence="2">KfrB domain-containing protein</fullName>
    </recommendedName>
</protein>
<evidence type="ECO:0000313" key="4">
    <source>
        <dbReference type="Proteomes" id="UP000494261"/>
    </source>
</evidence>
<evidence type="ECO:0000313" key="3">
    <source>
        <dbReference type="EMBL" id="VWB97924.1"/>
    </source>
</evidence>
<accession>A0A6P2NTK4</accession>
<dbReference type="Proteomes" id="UP000494261">
    <property type="component" value="Unassembled WGS sequence"/>
</dbReference>
<proteinExistence type="predicted"/>
<evidence type="ECO:0000259" key="2">
    <source>
        <dbReference type="Pfam" id="PF18790"/>
    </source>
</evidence>
<dbReference type="AlphaFoldDB" id="A0A6P2NTK4"/>
<feature type="domain" description="KfrB" evidence="2">
    <location>
        <begin position="204"/>
        <end position="257"/>
    </location>
</feature>
<sequence>MNENEGVADPAGNQAEMEAERRIEERWEAAFDGMDEKTAREWAKLDVDDFGKIQDKELARFAAVTIAGNMENPAYKAEFERGGADMVARVAERNAANNALVAAKEERKARAYDAMLASRQESAKSWSPEEASKQALSDVADYARALHDQQTSLNDVPGVELHYRLADMRMYSKANPAYLGALEKAFPALAREISHAEQQTISGTFIGKITALNDTYLAQKVGRNPHDVMVHARHALNGDDVSVGHIVTISYEMGKGRLRNQDLAVEQRGVGR</sequence>
<organism evidence="3 4">
    <name type="scientific">Burkholderia aenigmatica</name>
    <dbReference type="NCBI Taxonomy" id="2015348"/>
    <lineage>
        <taxon>Bacteria</taxon>
        <taxon>Pseudomonadati</taxon>
        <taxon>Pseudomonadota</taxon>
        <taxon>Betaproteobacteria</taxon>
        <taxon>Burkholderiales</taxon>
        <taxon>Burkholderiaceae</taxon>
        <taxon>Burkholderia</taxon>
        <taxon>Burkholderia cepacia complex</taxon>
    </lineage>
</organism>
<evidence type="ECO:0000256" key="1">
    <source>
        <dbReference type="SAM" id="MobiDB-lite"/>
    </source>
</evidence>
<reference evidence="3 4" key="1">
    <citation type="submission" date="2019-09" db="EMBL/GenBank/DDBJ databases">
        <authorList>
            <person name="Depoorter E."/>
        </authorList>
    </citation>
    <scope>NUCLEOTIDE SEQUENCE [LARGE SCALE GENOMIC DNA]</scope>
    <source>
        <strain evidence="3">LMG 13014</strain>
    </source>
</reference>
<feature type="region of interest" description="Disordered" evidence="1">
    <location>
        <begin position="1"/>
        <end position="20"/>
    </location>
</feature>
<name>A0A6P2NTK4_9BURK</name>
<dbReference type="EMBL" id="CABVQC010000033">
    <property type="protein sequence ID" value="VWB97924.1"/>
    <property type="molecule type" value="Genomic_DNA"/>
</dbReference>